<gene>
    <name evidence="1" type="ORF">A19Y_0779</name>
</gene>
<proteinExistence type="predicted"/>
<evidence type="ECO:0000313" key="2">
    <source>
        <dbReference type="Proteomes" id="UP000027395"/>
    </source>
</evidence>
<dbReference type="AlphaFoldDB" id="A0A073CCA3"/>
<dbReference type="GeneID" id="77287030"/>
<sequence>MNILRSFKEMMTYLTEAAGRMFVVSDDTYPSVGTQPFEGNPNKDPRWKH</sequence>
<evidence type="ECO:0000313" key="1">
    <source>
        <dbReference type="EMBL" id="KEI65939.1"/>
    </source>
</evidence>
<protein>
    <submittedName>
        <fullName evidence="1">Uncharacterized protein</fullName>
    </submittedName>
</protein>
<dbReference type="HOGENOM" id="CLU_207600_1_0_3"/>
<dbReference type="RefSeq" id="WP_167541242.1">
    <property type="nucleotide sequence ID" value="NZ_CM002803.1"/>
</dbReference>
<dbReference type="EMBL" id="CM002803">
    <property type="protein sequence ID" value="KEI65939.1"/>
    <property type="molecule type" value="Genomic_DNA"/>
</dbReference>
<name>A0A073CCA3_PLAA1</name>
<dbReference type="PATRIC" id="fig|388467.6.peg.721"/>
<accession>A0A073CCA3</accession>
<reference evidence="1 2" key="1">
    <citation type="journal article" date="2014" name="Appl. Environ. Microbiol.">
        <title>Elucidation of insertion elements encoded on plasmids and in vitro construction of shuttle vectors from the toxic cyanobacterium Planktothrix.</title>
        <authorList>
            <person name="Christiansen G."/>
            <person name="Goesmann A."/>
            <person name="Kurmayer R."/>
        </authorList>
    </citation>
    <scope>NUCLEOTIDE SEQUENCE [LARGE SCALE GENOMIC DNA]</scope>
    <source>
        <strain evidence="1 2">NIVA-CYA 126/8</strain>
    </source>
</reference>
<organism evidence="1 2">
    <name type="scientific">Planktothrix agardhii (strain NIVA-CYA 126/8)</name>
    <dbReference type="NCBI Taxonomy" id="388467"/>
    <lineage>
        <taxon>Bacteria</taxon>
        <taxon>Bacillati</taxon>
        <taxon>Cyanobacteriota</taxon>
        <taxon>Cyanophyceae</taxon>
        <taxon>Oscillatoriophycideae</taxon>
        <taxon>Oscillatoriales</taxon>
        <taxon>Microcoleaceae</taxon>
        <taxon>Planktothrix</taxon>
    </lineage>
</organism>
<keyword evidence="2" id="KW-1185">Reference proteome</keyword>
<dbReference type="Proteomes" id="UP000027395">
    <property type="component" value="Chromosome"/>
</dbReference>